<feature type="transmembrane region" description="Helical" evidence="1">
    <location>
        <begin position="45"/>
        <end position="64"/>
    </location>
</feature>
<accession>A0A3N4KMU3</accession>
<proteinExistence type="predicted"/>
<feature type="non-terminal residue" evidence="2">
    <location>
        <position position="219"/>
    </location>
</feature>
<name>A0A3N4KMU3_9PEZI</name>
<feature type="transmembrane region" description="Helical" evidence="1">
    <location>
        <begin position="7"/>
        <end position="25"/>
    </location>
</feature>
<dbReference type="PANTHER" id="PTHR35043:SF7">
    <property type="entry name" value="TRANSCRIPTION FACTOR DOMAIN-CONTAINING PROTEIN"/>
    <property type="match status" value="1"/>
</dbReference>
<organism evidence="2 3">
    <name type="scientific">Morchella conica CCBAS932</name>
    <dbReference type="NCBI Taxonomy" id="1392247"/>
    <lineage>
        <taxon>Eukaryota</taxon>
        <taxon>Fungi</taxon>
        <taxon>Dikarya</taxon>
        <taxon>Ascomycota</taxon>
        <taxon>Pezizomycotina</taxon>
        <taxon>Pezizomycetes</taxon>
        <taxon>Pezizales</taxon>
        <taxon>Morchellaceae</taxon>
        <taxon>Morchella</taxon>
    </lineage>
</organism>
<sequence>PKGRGTFSIILTSVLTLGLCVWTAIHPNVRPGASAWQRVKHRLLFVVIGMLAPEVVLAVAFYQWREAQKFHREWCKLYGIEPGSKGDTLRMKGAFFVTMGGVSVTPGEEPIAAAPAGTQGEDLEQAEREKWEEVANAEEREVIVEGDGEEMIIRKSFVHWSDVEDKGKAEMLGKTLVCLQALWMLVQCAVRKASGLPVTLLEIHVAMHVVCAIGMYAFW</sequence>
<dbReference type="EMBL" id="ML119194">
    <property type="protein sequence ID" value="RPB07135.1"/>
    <property type="molecule type" value="Genomic_DNA"/>
</dbReference>
<keyword evidence="1" id="KW-0472">Membrane</keyword>
<protein>
    <submittedName>
        <fullName evidence="2">Uncharacterized protein</fullName>
    </submittedName>
</protein>
<keyword evidence="1" id="KW-1133">Transmembrane helix</keyword>
<dbReference type="Proteomes" id="UP000277580">
    <property type="component" value="Unassembled WGS sequence"/>
</dbReference>
<dbReference type="PANTHER" id="PTHR35043">
    <property type="entry name" value="TRANSCRIPTION FACTOR DOMAIN-CONTAINING PROTEIN"/>
    <property type="match status" value="1"/>
</dbReference>
<evidence type="ECO:0000313" key="2">
    <source>
        <dbReference type="EMBL" id="RPB07135.1"/>
    </source>
</evidence>
<feature type="non-terminal residue" evidence="2">
    <location>
        <position position="1"/>
    </location>
</feature>
<gene>
    <name evidence="2" type="ORF">P167DRAFT_461413</name>
</gene>
<dbReference type="InParanoid" id="A0A3N4KMU3"/>
<keyword evidence="3" id="KW-1185">Reference proteome</keyword>
<evidence type="ECO:0000313" key="3">
    <source>
        <dbReference type="Proteomes" id="UP000277580"/>
    </source>
</evidence>
<reference evidence="2 3" key="1">
    <citation type="journal article" date="2018" name="Nat. Ecol. Evol.">
        <title>Pezizomycetes genomes reveal the molecular basis of ectomycorrhizal truffle lifestyle.</title>
        <authorList>
            <person name="Murat C."/>
            <person name="Payen T."/>
            <person name="Noel B."/>
            <person name="Kuo A."/>
            <person name="Morin E."/>
            <person name="Chen J."/>
            <person name="Kohler A."/>
            <person name="Krizsan K."/>
            <person name="Balestrini R."/>
            <person name="Da Silva C."/>
            <person name="Montanini B."/>
            <person name="Hainaut M."/>
            <person name="Levati E."/>
            <person name="Barry K.W."/>
            <person name="Belfiori B."/>
            <person name="Cichocki N."/>
            <person name="Clum A."/>
            <person name="Dockter R.B."/>
            <person name="Fauchery L."/>
            <person name="Guy J."/>
            <person name="Iotti M."/>
            <person name="Le Tacon F."/>
            <person name="Lindquist E.A."/>
            <person name="Lipzen A."/>
            <person name="Malagnac F."/>
            <person name="Mello A."/>
            <person name="Molinier V."/>
            <person name="Miyauchi S."/>
            <person name="Poulain J."/>
            <person name="Riccioni C."/>
            <person name="Rubini A."/>
            <person name="Sitrit Y."/>
            <person name="Splivallo R."/>
            <person name="Traeger S."/>
            <person name="Wang M."/>
            <person name="Zifcakova L."/>
            <person name="Wipf D."/>
            <person name="Zambonelli A."/>
            <person name="Paolocci F."/>
            <person name="Nowrousian M."/>
            <person name="Ottonello S."/>
            <person name="Baldrian P."/>
            <person name="Spatafora J.W."/>
            <person name="Henrissat B."/>
            <person name="Nagy L.G."/>
            <person name="Aury J.M."/>
            <person name="Wincker P."/>
            <person name="Grigoriev I.V."/>
            <person name="Bonfante P."/>
            <person name="Martin F.M."/>
        </authorList>
    </citation>
    <scope>NUCLEOTIDE SEQUENCE [LARGE SCALE GENOMIC DNA]</scope>
    <source>
        <strain evidence="2 3">CCBAS932</strain>
    </source>
</reference>
<dbReference type="OrthoDB" id="9451547at2759"/>
<keyword evidence="1" id="KW-0812">Transmembrane</keyword>
<evidence type="ECO:0000256" key="1">
    <source>
        <dbReference type="SAM" id="Phobius"/>
    </source>
</evidence>
<feature type="transmembrane region" description="Helical" evidence="1">
    <location>
        <begin position="200"/>
        <end position="218"/>
    </location>
</feature>
<dbReference type="AlphaFoldDB" id="A0A3N4KMU3"/>